<sequence length="128" mass="13936">MHSVSSATGSPVQTPAVKASPEVEAPKQQAASQVSLRTGKQLELAERQGVKVSIGEEQLIRAVDRAIKSLEGPTTSFEVKIHEQTKAVMVKVFNKETGELIREIPPEKTLDLVVKMMEFAGILVDEKV</sequence>
<organism evidence="2 3">
    <name type="scientific">Cohnella boryungensis</name>
    <dbReference type="NCBI Taxonomy" id="768479"/>
    <lineage>
        <taxon>Bacteria</taxon>
        <taxon>Bacillati</taxon>
        <taxon>Bacillota</taxon>
        <taxon>Bacilli</taxon>
        <taxon>Bacillales</taxon>
        <taxon>Paenibacillaceae</taxon>
        <taxon>Cohnella</taxon>
    </lineage>
</organism>
<dbReference type="InterPro" id="IPR005186">
    <property type="entry name" value="FlaG"/>
</dbReference>
<evidence type="ECO:0000256" key="1">
    <source>
        <dbReference type="SAM" id="MobiDB-lite"/>
    </source>
</evidence>
<dbReference type="PANTHER" id="PTHR37166:SF1">
    <property type="entry name" value="PROTEIN FLAG"/>
    <property type="match status" value="1"/>
</dbReference>
<dbReference type="Pfam" id="PF03646">
    <property type="entry name" value="FlaG"/>
    <property type="match status" value="1"/>
</dbReference>
<keyword evidence="2" id="KW-0966">Cell projection</keyword>
<name>A0ABV8S7C2_9BACL</name>
<accession>A0ABV8S7C2</accession>
<feature type="compositionally biased region" description="Polar residues" evidence="1">
    <location>
        <begin position="1"/>
        <end position="13"/>
    </location>
</feature>
<dbReference type="Gene3D" id="3.30.160.170">
    <property type="entry name" value="FlaG-like"/>
    <property type="match status" value="1"/>
</dbReference>
<dbReference type="SUPFAM" id="SSF160214">
    <property type="entry name" value="FlaG-like"/>
    <property type="match status" value="1"/>
</dbReference>
<dbReference type="EMBL" id="JBHSED010000013">
    <property type="protein sequence ID" value="MFC4303436.1"/>
    <property type="molecule type" value="Genomic_DNA"/>
</dbReference>
<evidence type="ECO:0000313" key="3">
    <source>
        <dbReference type="Proteomes" id="UP001595755"/>
    </source>
</evidence>
<reference evidence="3" key="1">
    <citation type="journal article" date="2019" name="Int. J. Syst. Evol. Microbiol.">
        <title>The Global Catalogue of Microorganisms (GCM) 10K type strain sequencing project: providing services to taxonomists for standard genome sequencing and annotation.</title>
        <authorList>
            <consortium name="The Broad Institute Genomics Platform"/>
            <consortium name="The Broad Institute Genome Sequencing Center for Infectious Disease"/>
            <person name="Wu L."/>
            <person name="Ma J."/>
        </authorList>
    </citation>
    <scope>NUCLEOTIDE SEQUENCE [LARGE SCALE GENOMIC DNA]</scope>
    <source>
        <strain evidence="3">CGMCC 4.1641</strain>
    </source>
</reference>
<keyword evidence="3" id="KW-1185">Reference proteome</keyword>
<keyword evidence="2" id="KW-0969">Cilium</keyword>
<dbReference type="InterPro" id="IPR035924">
    <property type="entry name" value="FlaG-like_sf"/>
</dbReference>
<protein>
    <submittedName>
        <fullName evidence="2">Flagellar protein FlaG</fullName>
    </submittedName>
</protein>
<proteinExistence type="predicted"/>
<dbReference type="RefSeq" id="WP_204602843.1">
    <property type="nucleotide sequence ID" value="NZ_JBHSED010000013.1"/>
</dbReference>
<keyword evidence="2" id="KW-0282">Flagellum</keyword>
<dbReference type="Proteomes" id="UP001595755">
    <property type="component" value="Unassembled WGS sequence"/>
</dbReference>
<comment type="caution">
    <text evidence="2">The sequence shown here is derived from an EMBL/GenBank/DDBJ whole genome shotgun (WGS) entry which is preliminary data.</text>
</comment>
<feature type="region of interest" description="Disordered" evidence="1">
    <location>
        <begin position="1"/>
        <end position="37"/>
    </location>
</feature>
<dbReference type="PANTHER" id="PTHR37166">
    <property type="entry name" value="PROTEIN FLAG"/>
    <property type="match status" value="1"/>
</dbReference>
<gene>
    <name evidence="2" type="ORF">ACFO1S_08225</name>
</gene>
<evidence type="ECO:0000313" key="2">
    <source>
        <dbReference type="EMBL" id="MFC4303436.1"/>
    </source>
</evidence>